<dbReference type="Gene3D" id="1.25.40.10">
    <property type="entry name" value="Tetratricopeptide repeat domain"/>
    <property type="match status" value="1"/>
</dbReference>
<gene>
    <name evidence="1" type="ORF">RJ640_021126</name>
</gene>
<dbReference type="Proteomes" id="UP001187471">
    <property type="component" value="Unassembled WGS sequence"/>
</dbReference>
<dbReference type="EMBL" id="JAVXUO010001795">
    <property type="protein sequence ID" value="KAK2979123.1"/>
    <property type="molecule type" value="Genomic_DNA"/>
</dbReference>
<evidence type="ECO:0000313" key="1">
    <source>
        <dbReference type="EMBL" id="KAK2979123.1"/>
    </source>
</evidence>
<proteinExistence type="predicted"/>
<sequence>MLLRSASGPILRSWINDLSPETFFRRNASVALSSHSASFSADHIKKIERRTSEGDIKDLSMTKTMFSTKPLFGEPEKPEHKVGFGWSSRTVSLEGWLLGADLVESVVVETGEERSVLVAGGGDGCGGGGNGGDNACLGSDHGSESTDEHYKKIIKANPGNGLLLGNYARFLKEVKGDLVKAEEYCGRAILANAADGNVLSLYGDLMWGAHKDGPRANSYFDLAVQAAPEDRYIDCVA</sequence>
<protein>
    <submittedName>
        <fullName evidence="1">Uncharacterized protein</fullName>
    </submittedName>
</protein>
<dbReference type="InterPro" id="IPR011990">
    <property type="entry name" value="TPR-like_helical_dom_sf"/>
</dbReference>
<dbReference type="PANTHER" id="PTHR26312:SF168">
    <property type="entry name" value="OS06G0606700 PROTEIN"/>
    <property type="match status" value="1"/>
</dbReference>
<accession>A0AA88UDU2</accession>
<reference evidence="1" key="1">
    <citation type="submission" date="2022-12" db="EMBL/GenBank/DDBJ databases">
        <title>Draft genome assemblies for two species of Escallonia (Escalloniales).</title>
        <authorList>
            <person name="Chanderbali A."/>
            <person name="Dervinis C."/>
            <person name="Anghel I."/>
            <person name="Soltis D."/>
            <person name="Soltis P."/>
            <person name="Zapata F."/>
        </authorList>
    </citation>
    <scope>NUCLEOTIDE SEQUENCE</scope>
    <source>
        <strain evidence="1">UCBG92.1500</strain>
        <tissue evidence="1">Leaf</tissue>
    </source>
</reference>
<dbReference type="AlphaFoldDB" id="A0AA88UDU2"/>
<evidence type="ECO:0000313" key="2">
    <source>
        <dbReference type="Proteomes" id="UP001187471"/>
    </source>
</evidence>
<organism evidence="1 2">
    <name type="scientific">Escallonia rubra</name>
    <dbReference type="NCBI Taxonomy" id="112253"/>
    <lineage>
        <taxon>Eukaryota</taxon>
        <taxon>Viridiplantae</taxon>
        <taxon>Streptophyta</taxon>
        <taxon>Embryophyta</taxon>
        <taxon>Tracheophyta</taxon>
        <taxon>Spermatophyta</taxon>
        <taxon>Magnoliopsida</taxon>
        <taxon>eudicotyledons</taxon>
        <taxon>Gunneridae</taxon>
        <taxon>Pentapetalae</taxon>
        <taxon>asterids</taxon>
        <taxon>campanulids</taxon>
        <taxon>Escalloniales</taxon>
        <taxon>Escalloniaceae</taxon>
        <taxon>Escallonia</taxon>
    </lineage>
</organism>
<keyword evidence="2" id="KW-1185">Reference proteome</keyword>
<dbReference type="PANTHER" id="PTHR26312">
    <property type="entry name" value="TETRATRICOPEPTIDE REPEAT PROTEIN 5"/>
    <property type="match status" value="1"/>
</dbReference>
<name>A0AA88UDU2_9ASTE</name>
<comment type="caution">
    <text evidence="1">The sequence shown here is derived from an EMBL/GenBank/DDBJ whole genome shotgun (WGS) entry which is preliminary data.</text>
</comment>